<reference evidence="2" key="1">
    <citation type="journal article" date="2020" name="Stud. Mycol.">
        <title>101 Dothideomycetes genomes: a test case for predicting lifestyles and emergence of pathogens.</title>
        <authorList>
            <person name="Haridas S."/>
            <person name="Albert R."/>
            <person name="Binder M."/>
            <person name="Bloem J."/>
            <person name="Labutti K."/>
            <person name="Salamov A."/>
            <person name="Andreopoulos B."/>
            <person name="Baker S."/>
            <person name="Barry K."/>
            <person name="Bills G."/>
            <person name="Bluhm B."/>
            <person name="Cannon C."/>
            <person name="Castanera R."/>
            <person name="Culley D."/>
            <person name="Daum C."/>
            <person name="Ezra D."/>
            <person name="Gonzalez J."/>
            <person name="Henrissat B."/>
            <person name="Kuo A."/>
            <person name="Liang C."/>
            <person name="Lipzen A."/>
            <person name="Lutzoni F."/>
            <person name="Magnuson J."/>
            <person name="Mondo S."/>
            <person name="Nolan M."/>
            <person name="Ohm R."/>
            <person name="Pangilinan J."/>
            <person name="Park H.-J."/>
            <person name="Ramirez L."/>
            <person name="Alfaro M."/>
            <person name="Sun H."/>
            <person name="Tritt A."/>
            <person name="Yoshinaga Y."/>
            <person name="Zwiers L.-H."/>
            <person name="Turgeon B."/>
            <person name="Goodwin S."/>
            <person name="Spatafora J."/>
            <person name="Crous P."/>
            <person name="Grigoriev I."/>
        </authorList>
    </citation>
    <scope>NUCLEOTIDE SEQUENCE</scope>
    <source>
        <strain evidence="2">CBS 113818</strain>
    </source>
</reference>
<dbReference type="AlphaFoldDB" id="A0A6A7A0E4"/>
<organism evidence="2 3">
    <name type="scientific">Ophiobolus disseminans</name>
    <dbReference type="NCBI Taxonomy" id="1469910"/>
    <lineage>
        <taxon>Eukaryota</taxon>
        <taxon>Fungi</taxon>
        <taxon>Dikarya</taxon>
        <taxon>Ascomycota</taxon>
        <taxon>Pezizomycotina</taxon>
        <taxon>Dothideomycetes</taxon>
        <taxon>Pleosporomycetidae</taxon>
        <taxon>Pleosporales</taxon>
        <taxon>Pleosporineae</taxon>
        <taxon>Phaeosphaeriaceae</taxon>
        <taxon>Ophiobolus</taxon>
    </lineage>
</organism>
<feature type="domain" description="Heterokaryon incompatibility" evidence="1">
    <location>
        <begin position="69"/>
        <end position="148"/>
    </location>
</feature>
<dbReference type="PANTHER" id="PTHR24148:SF73">
    <property type="entry name" value="HET DOMAIN PROTEIN (AFU_ORTHOLOGUE AFUA_8G01020)"/>
    <property type="match status" value="1"/>
</dbReference>
<evidence type="ECO:0000313" key="2">
    <source>
        <dbReference type="EMBL" id="KAF2826800.1"/>
    </source>
</evidence>
<accession>A0A6A7A0E4</accession>
<evidence type="ECO:0000259" key="1">
    <source>
        <dbReference type="Pfam" id="PF06985"/>
    </source>
</evidence>
<dbReference type="InterPro" id="IPR052895">
    <property type="entry name" value="HetReg/Transcr_Mod"/>
</dbReference>
<dbReference type="InterPro" id="IPR010730">
    <property type="entry name" value="HET"/>
</dbReference>
<protein>
    <submittedName>
        <fullName evidence="2">HET-domain-containing protein</fullName>
    </submittedName>
</protein>
<evidence type="ECO:0000313" key="3">
    <source>
        <dbReference type="Proteomes" id="UP000799424"/>
    </source>
</evidence>
<dbReference type="Pfam" id="PF06985">
    <property type="entry name" value="HET"/>
    <property type="match status" value="1"/>
</dbReference>
<sequence length="148" mass="17147">MSQLLAERHSSNALHISASIEPTNDFQHQPLDTTKQEVRLVKLHRAAADEHTHVFCDVRTFEIATAPPYVALSYTWGPPEPKRVIFIGDKSYEVRENLYNFLYAFRSEESNTEYIYIDQLCIDQGSPDERNHQVRLMAPIYTQCTFVI</sequence>
<dbReference type="OrthoDB" id="194358at2759"/>
<proteinExistence type="predicted"/>
<dbReference type="Proteomes" id="UP000799424">
    <property type="component" value="Unassembled WGS sequence"/>
</dbReference>
<gene>
    <name evidence="2" type="ORF">CC86DRAFT_291422</name>
</gene>
<dbReference type="PANTHER" id="PTHR24148">
    <property type="entry name" value="ANKYRIN REPEAT DOMAIN-CONTAINING PROTEIN 39 HOMOLOG-RELATED"/>
    <property type="match status" value="1"/>
</dbReference>
<name>A0A6A7A0E4_9PLEO</name>
<dbReference type="EMBL" id="MU006225">
    <property type="protein sequence ID" value="KAF2826800.1"/>
    <property type="molecule type" value="Genomic_DNA"/>
</dbReference>
<keyword evidence="3" id="KW-1185">Reference proteome</keyword>
<feature type="non-terminal residue" evidence="2">
    <location>
        <position position="148"/>
    </location>
</feature>